<feature type="compositionally biased region" description="Basic and acidic residues" evidence="1">
    <location>
        <begin position="217"/>
        <end position="234"/>
    </location>
</feature>
<proteinExistence type="predicted"/>
<evidence type="ECO:0000313" key="3">
    <source>
        <dbReference type="Proteomes" id="UP000095392"/>
    </source>
</evidence>
<evidence type="ECO:0000256" key="1">
    <source>
        <dbReference type="SAM" id="MobiDB-lite"/>
    </source>
</evidence>
<organism evidence="2 3">
    <name type="scientific">Alteromonas macleodii</name>
    <name type="common">Pseudoalteromonas macleodii</name>
    <dbReference type="NCBI Taxonomy" id="28108"/>
    <lineage>
        <taxon>Bacteria</taxon>
        <taxon>Pseudomonadati</taxon>
        <taxon>Pseudomonadota</taxon>
        <taxon>Gammaproteobacteria</taxon>
        <taxon>Alteromonadales</taxon>
        <taxon>Alteromonadaceae</taxon>
        <taxon>Alteromonas/Salinimonas group</taxon>
        <taxon>Alteromonas</taxon>
    </lineage>
</organism>
<dbReference type="Gene3D" id="3.90.1530.10">
    <property type="entry name" value="Conserved hypothetical protein from pyrococcus furiosus pfu- 392566-001, ParB domain"/>
    <property type="match status" value="1"/>
</dbReference>
<reference evidence="2 3" key="1">
    <citation type="submission" date="2016-09" db="EMBL/GenBank/DDBJ databases">
        <title>Draft Genome Sequence of four Alteromonas macleodii strains isolated from copper coupons and grown long-term at elevated copper levels.</title>
        <authorList>
            <person name="Cusick K."/>
            <person name="Dale J."/>
            <person name="Little B."/>
            <person name="Biffinger J."/>
        </authorList>
    </citation>
    <scope>NUCLEOTIDE SEQUENCE [LARGE SCALE GENOMIC DNA]</scope>
    <source>
        <strain evidence="2 3">KCP01</strain>
    </source>
</reference>
<name>A0AB36FTH7_ALTMA</name>
<evidence type="ECO:0000313" key="2">
    <source>
        <dbReference type="EMBL" id="OES26129.1"/>
    </source>
</evidence>
<dbReference type="Proteomes" id="UP000095392">
    <property type="component" value="Unassembled WGS sequence"/>
</dbReference>
<gene>
    <name evidence="2" type="ORF">BFV95_4046</name>
</gene>
<dbReference type="RefSeq" id="WP_069945187.1">
    <property type="nucleotide sequence ID" value="NZ_MIPW01000028.1"/>
</dbReference>
<dbReference type="SUPFAM" id="SSF110849">
    <property type="entry name" value="ParB/Sulfiredoxin"/>
    <property type="match status" value="1"/>
</dbReference>
<feature type="compositionally biased region" description="Polar residues" evidence="1">
    <location>
        <begin position="235"/>
        <end position="253"/>
    </location>
</feature>
<comment type="caution">
    <text evidence="2">The sequence shown here is derived from an EMBL/GenBank/DDBJ whole genome shotgun (WGS) entry which is preliminary data.</text>
</comment>
<sequence>MNTIALSKINLKAPTQLRSSGEDMTHVEDLAHSFADTGSFKELPWVALIKDTNEYVPIDGFHRLTALQWLAEHEDIECQVDLDNVSVRLSEFDTMPEAIVAAAGVNANHGLKRKSTDIHNAIQKLLEVDRIGFSKTKYTLDREAIMKVVNCSSATYRRATEEIRKELTDARDFVVKRLDYEGISQREIQQRTGVPQKTISRILSESKRSVSKMTQSHVDDLQSLDDQKRHDGKTSHSVNTLQDLSESNRSVSKMTHDETLDGLGEQKRHSAKITQSKNEQGDQKRHSAKNGHSSNEQVQSADKRHDAKTQQDRIQKRKVKLIESITRQLSSLSVEQLKSVDGHIATVSDF</sequence>
<feature type="region of interest" description="Disordered" evidence="1">
    <location>
        <begin position="206"/>
        <end position="316"/>
    </location>
</feature>
<keyword evidence="3" id="KW-1185">Reference proteome</keyword>
<feature type="compositionally biased region" description="Basic and acidic residues" evidence="1">
    <location>
        <begin position="301"/>
        <end position="314"/>
    </location>
</feature>
<accession>A0AB36FTH7</accession>
<protein>
    <submittedName>
        <fullName evidence="2">Helix-turn-helix family protein</fullName>
    </submittedName>
</protein>
<dbReference type="InterPro" id="IPR036086">
    <property type="entry name" value="ParB/Sulfiredoxin_sf"/>
</dbReference>
<dbReference type="AlphaFoldDB" id="A0AB36FTH7"/>
<feature type="compositionally biased region" description="Basic and acidic residues" evidence="1">
    <location>
        <begin position="254"/>
        <end position="268"/>
    </location>
</feature>
<feature type="compositionally biased region" description="Polar residues" evidence="1">
    <location>
        <begin position="290"/>
        <end position="300"/>
    </location>
</feature>
<dbReference type="EMBL" id="MIPY01000035">
    <property type="protein sequence ID" value="OES26129.1"/>
    <property type="molecule type" value="Genomic_DNA"/>
</dbReference>